<keyword evidence="2" id="KW-1185">Reference proteome</keyword>
<name>A0ACD5TMB4_AVESA</name>
<proteinExistence type="predicted"/>
<dbReference type="EnsemblPlants" id="AVESA.00010b.r2.1CG0084530.1">
    <property type="protein sequence ID" value="AVESA.00010b.r2.1CG0084530.1.CDS.1"/>
    <property type="gene ID" value="AVESA.00010b.r2.1CG0084530"/>
</dbReference>
<evidence type="ECO:0000313" key="1">
    <source>
        <dbReference type="EnsemblPlants" id="AVESA.00010b.r2.1CG0084530.1.CDS.1"/>
    </source>
</evidence>
<protein>
    <submittedName>
        <fullName evidence="1">Uncharacterized protein</fullName>
    </submittedName>
</protein>
<accession>A0ACD5TMB4</accession>
<sequence>MENADPEESSATTADERTARRRRLANPALPDDLIVEEILVRLPAKAVLRFRAACHAWRSGSSTPNFLQTYYDRKASLPLVAFSKRAKNHQYDDTLDAFDVLAGAEHRRPVLAFNYYGNDLQDSCEGLLLISYTNGRYNICNPATRQCLRLPGLTGAEFAWLYSSPSADGGVEYHVLFWKGIPAVYFVLTVGSTAQPRLIDLPEGPEDLTKAMAGGIHSFRSPSVLFKAALHWASPRHHRLIVFDTAVELFREMRSPIAALEYARLFEIHGTFGMSLLAGTAVKIWVLQDYETEVWTLRSHIELAMVDRFWPNLDHMVLSNNGELLISCGAASAILVQYDVEGNLIKEFSYDSWKPRITGFRFKENIVRHSFFQRPGKGRMAKPPFFKGL</sequence>
<organism evidence="1 2">
    <name type="scientific">Avena sativa</name>
    <name type="common">Oat</name>
    <dbReference type="NCBI Taxonomy" id="4498"/>
    <lineage>
        <taxon>Eukaryota</taxon>
        <taxon>Viridiplantae</taxon>
        <taxon>Streptophyta</taxon>
        <taxon>Embryophyta</taxon>
        <taxon>Tracheophyta</taxon>
        <taxon>Spermatophyta</taxon>
        <taxon>Magnoliopsida</taxon>
        <taxon>Liliopsida</taxon>
        <taxon>Poales</taxon>
        <taxon>Poaceae</taxon>
        <taxon>BOP clade</taxon>
        <taxon>Pooideae</taxon>
        <taxon>Poodae</taxon>
        <taxon>Poeae</taxon>
        <taxon>Poeae Chloroplast Group 1 (Aveneae type)</taxon>
        <taxon>Aveninae</taxon>
        <taxon>Avena</taxon>
    </lineage>
</organism>
<evidence type="ECO:0000313" key="2">
    <source>
        <dbReference type="Proteomes" id="UP001732700"/>
    </source>
</evidence>
<reference evidence="1" key="2">
    <citation type="submission" date="2025-09" db="UniProtKB">
        <authorList>
            <consortium name="EnsemblPlants"/>
        </authorList>
    </citation>
    <scope>IDENTIFICATION</scope>
</reference>
<dbReference type="Proteomes" id="UP001732700">
    <property type="component" value="Chromosome 1C"/>
</dbReference>
<reference evidence="1" key="1">
    <citation type="submission" date="2021-05" db="EMBL/GenBank/DDBJ databases">
        <authorList>
            <person name="Scholz U."/>
            <person name="Mascher M."/>
            <person name="Fiebig A."/>
        </authorList>
    </citation>
    <scope>NUCLEOTIDE SEQUENCE [LARGE SCALE GENOMIC DNA]</scope>
</reference>